<evidence type="ECO:0000313" key="1">
    <source>
        <dbReference type="EMBL" id="GGZ52774.1"/>
    </source>
</evidence>
<accession>A0ABQ3BPL0</accession>
<evidence type="ECO:0008006" key="3">
    <source>
        <dbReference type="Google" id="ProtNLM"/>
    </source>
</evidence>
<dbReference type="GeneID" id="94368970"/>
<dbReference type="RefSeq" id="WP_027884193.1">
    <property type="nucleotide sequence ID" value="NZ_BMWY01000003.1"/>
</dbReference>
<proteinExistence type="predicted"/>
<name>A0ABQ3BPL0_9FLAO</name>
<dbReference type="SUPFAM" id="SSF55961">
    <property type="entry name" value="Bet v1-like"/>
    <property type="match status" value="1"/>
</dbReference>
<protein>
    <recommendedName>
        <fullName evidence="3">SRPBCC family protein</fullName>
    </recommendedName>
</protein>
<dbReference type="Proteomes" id="UP000615593">
    <property type="component" value="Unassembled WGS sequence"/>
</dbReference>
<sequence>MHLESETTTVNKSQQEVFEFLTNVHNYEKIMPESIEKFEIKGDDSFLFQLKGMPVIGLKMQDKTPYHAATLGSMSDKFAFTLKADIQEVDANTSKVQLVFDGEFNAMMAMMVKAPLKKFINTLSENLGKL</sequence>
<keyword evidence="2" id="KW-1185">Reference proteome</keyword>
<reference evidence="2" key="1">
    <citation type="journal article" date="2019" name="Int. J. Syst. Evol. Microbiol.">
        <title>The Global Catalogue of Microorganisms (GCM) 10K type strain sequencing project: providing services to taxonomists for standard genome sequencing and annotation.</title>
        <authorList>
            <consortium name="The Broad Institute Genomics Platform"/>
            <consortium name="The Broad Institute Genome Sequencing Center for Infectious Disease"/>
            <person name="Wu L."/>
            <person name="Ma J."/>
        </authorList>
    </citation>
    <scope>NUCLEOTIDE SEQUENCE [LARGE SCALE GENOMIC DNA]</scope>
    <source>
        <strain evidence="2">KCTC 12708</strain>
    </source>
</reference>
<gene>
    <name evidence="1" type="ORF">GCM10008088_13030</name>
</gene>
<evidence type="ECO:0000313" key="2">
    <source>
        <dbReference type="Proteomes" id="UP000615593"/>
    </source>
</evidence>
<dbReference type="EMBL" id="BMWY01000003">
    <property type="protein sequence ID" value="GGZ52774.1"/>
    <property type="molecule type" value="Genomic_DNA"/>
</dbReference>
<comment type="caution">
    <text evidence="1">The sequence shown here is derived from an EMBL/GenBank/DDBJ whole genome shotgun (WGS) entry which is preliminary data.</text>
</comment>
<organism evidence="1 2">
    <name type="scientific">Mesonia mobilis</name>
    <dbReference type="NCBI Taxonomy" id="369791"/>
    <lineage>
        <taxon>Bacteria</taxon>
        <taxon>Pseudomonadati</taxon>
        <taxon>Bacteroidota</taxon>
        <taxon>Flavobacteriia</taxon>
        <taxon>Flavobacteriales</taxon>
        <taxon>Flavobacteriaceae</taxon>
        <taxon>Mesonia</taxon>
    </lineage>
</organism>
<dbReference type="InterPro" id="IPR023393">
    <property type="entry name" value="START-like_dom_sf"/>
</dbReference>
<dbReference type="Gene3D" id="3.30.530.20">
    <property type="match status" value="1"/>
</dbReference>